<protein>
    <submittedName>
        <fullName evidence="1">2665_t:CDS:1</fullName>
    </submittedName>
</protein>
<feature type="non-terminal residue" evidence="1">
    <location>
        <position position="1"/>
    </location>
</feature>
<gene>
    <name evidence="1" type="ORF">SCALOS_LOCUS10629</name>
</gene>
<organism evidence="1 2">
    <name type="scientific">Scutellospora calospora</name>
    <dbReference type="NCBI Taxonomy" id="85575"/>
    <lineage>
        <taxon>Eukaryota</taxon>
        <taxon>Fungi</taxon>
        <taxon>Fungi incertae sedis</taxon>
        <taxon>Mucoromycota</taxon>
        <taxon>Glomeromycotina</taxon>
        <taxon>Glomeromycetes</taxon>
        <taxon>Diversisporales</taxon>
        <taxon>Gigasporaceae</taxon>
        <taxon>Scutellospora</taxon>
    </lineage>
</organism>
<keyword evidence="2" id="KW-1185">Reference proteome</keyword>
<reference evidence="1" key="1">
    <citation type="submission" date="2021-06" db="EMBL/GenBank/DDBJ databases">
        <authorList>
            <person name="Kallberg Y."/>
            <person name="Tangrot J."/>
            <person name="Rosling A."/>
        </authorList>
    </citation>
    <scope>NUCLEOTIDE SEQUENCE</scope>
    <source>
        <strain evidence="1">AU212A</strain>
    </source>
</reference>
<comment type="caution">
    <text evidence="1">The sequence shown here is derived from an EMBL/GenBank/DDBJ whole genome shotgun (WGS) entry which is preliminary data.</text>
</comment>
<accession>A0ACA9PDP4</accession>
<dbReference type="EMBL" id="CAJVPM010040913">
    <property type="protein sequence ID" value="CAG8704695.1"/>
    <property type="molecule type" value="Genomic_DNA"/>
</dbReference>
<name>A0ACA9PDP4_9GLOM</name>
<proteinExistence type="predicted"/>
<evidence type="ECO:0000313" key="1">
    <source>
        <dbReference type="EMBL" id="CAG8704695.1"/>
    </source>
</evidence>
<dbReference type="Proteomes" id="UP000789860">
    <property type="component" value="Unassembled WGS sequence"/>
</dbReference>
<sequence>KMPIASIRISKGSKVVHGWYIHPILYEISIRDLFVKLTTRELSQEYNIDTIDPETIERVEISKTQDATATQSTQSYANTQAKQFVACLTEAIWYIDMHDHQKFEEHSYHIPELFFEFFGHVNSESYKHSRKPFDANELNLYCQALAPYATSS</sequence>
<evidence type="ECO:0000313" key="2">
    <source>
        <dbReference type="Proteomes" id="UP000789860"/>
    </source>
</evidence>